<dbReference type="EMBL" id="JBDXSU010000006">
    <property type="protein sequence ID" value="MFB5190648.1"/>
    <property type="molecule type" value="Genomic_DNA"/>
</dbReference>
<organism evidence="2 3">
    <name type="scientific">Alicyclobacillus fastidiosus</name>
    <dbReference type="NCBI Taxonomy" id="392011"/>
    <lineage>
        <taxon>Bacteria</taxon>
        <taxon>Bacillati</taxon>
        <taxon>Bacillota</taxon>
        <taxon>Bacilli</taxon>
        <taxon>Bacillales</taxon>
        <taxon>Alicyclobacillaceae</taxon>
        <taxon>Alicyclobacillus</taxon>
    </lineage>
</organism>
<dbReference type="Pfam" id="PF03009">
    <property type="entry name" value="GDPD"/>
    <property type="match status" value="1"/>
</dbReference>
<keyword evidence="3" id="KW-1185">Reference proteome</keyword>
<dbReference type="InterPro" id="IPR030395">
    <property type="entry name" value="GP_PDE_dom"/>
</dbReference>
<evidence type="ECO:0000313" key="3">
    <source>
        <dbReference type="Proteomes" id="UP001579974"/>
    </source>
</evidence>
<dbReference type="PROSITE" id="PS50007">
    <property type="entry name" value="PIPLC_X_DOMAIN"/>
    <property type="match status" value="1"/>
</dbReference>
<sequence length="256" mass="28155">MNRGITLSGHEAAVQKVLAQHGLLRIAHRGASATAPENTMHAFRQAIADGADMIELDVRLSKDGSLVILHDEYLNRTTSGCGLVCETHVDEIRRLDAGSWFQPQFAGARVPTLEEVLSQFPDTCFNVELKTFPLHRCTELVEGVLKAIAEAGAWARVLISSFDHAALQTARALSPDVLLGALYCGRLWSPFALAEDLQLTSFHPDVASLEPLFIAEAQARGYHVLTWTVRSLEMLEWSMMHQVDGVILDDVKLGMV</sequence>
<dbReference type="SUPFAM" id="SSF51695">
    <property type="entry name" value="PLC-like phosphodiesterases"/>
    <property type="match status" value="1"/>
</dbReference>
<dbReference type="InterPro" id="IPR017946">
    <property type="entry name" value="PLC-like_Pdiesterase_TIM-brl"/>
</dbReference>
<comment type="caution">
    <text evidence="2">The sequence shown here is derived from an EMBL/GenBank/DDBJ whole genome shotgun (WGS) entry which is preliminary data.</text>
</comment>
<reference evidence="2 3" key="1">
    <citation type="journal article" date="2024" name="Int. J. Mol. Sci.">
        <title>Exploration of Alicyclobacillus spp. Genome in Search of Antibiotic Resistance.</title>
        <authorList>
            <person name="Bucka-Kolendo J."/>
            <person name="Kiousi D.E."/>
            <person name="Dekowska A."/>
            <person name="Mikolajczuk-Szczyrba A."/>
            <person name="Karadedos D.M."/>
            <person name="Michael P."/>
            <person name="Galanis A."/>
            <person name="Sokolowska B."/>
        </authorList>
    </citation>
    <scope>NUCLEOTIDE SEQUENCE [LARGE SCALE GENOMIC DNA]</scope>
    <source>
        <strain evidence="2 3">KKP 3000</strain>
    </source>
</reference>
<feature type="domain" description="GP-PDE" evidence="1">
    <location>
        <begin position="23"/>
        <end position="256"/>
    </location>
</feature>
<dbReference type="PANTHER" id="PTHR46211:SF14">
    <property type="entry name" value="GLYCEROPHOSPHODIESTER PHOSPHODIESTERASE"/>
    <property type="match status" value="1"/>
</dbReference>
<accession>A0ABV5AEF0</accession>
<dbReference type="Proteomes" id="UP001579974">
    <property type="component" value="Unassembled WGS sequence"/>
</dbReference>
<protein>
    <submittedName>
        <fullName evidence="2">Glycerophosphodiester phosphodiesterase family protein</fullName>
    </submittedName>
</protein>
<dbReference type="PANTHER" id="PTHR46211">
    <property type="entry name" value="GLYCEROPHOSPHORYL DIESTER PHOSPHODIESTERASE"/>
    <property type="match status" value="1"/>
</dbReference>
<dbReference type="Gene3D" id="3.20.20.190">
    <property type="entry name" value="Phosphatidylinositol (PI) phosphodiesterase"/>
    <property type="match status" value="1"/>
</dbReference>
<dbReference type="PROSITE" id="PS51704">
    <property type="entry name" value="GP_PDE"/>
    <property type="match status" value="1"/>
</dbReference>
<gene>
    <name evidence="2" type="ORF">KKP3000_004119</name>
</gene>
<name>A0ABV5AEF0_9BACL</name>
<dbReference type="RefSeq" id="WP_275474738.1">
    <property type="nucleotide sequence ID" value="NZ_CP162940.1"/>
</dbReference>
<proteinExistence type="predicted"/>
<evidence type="ECO:0000259" key="1">
    <source>
        <dbReference type="PROSITE" id="PS51704"/>
    </source>
</evidence>
<evidence type="ECO:0000313" key="2">
    <source>
        <dbReference type="EMBL" id="MFB5190648.1"/>
    </source>
</evidence>